<keyword evidence="1" id="KW-0812">Transmembrane</keyword>
<gene>
    <name evidence="2" type="ORF">CL55_00012210</name>
</gene>
<organism evidence="2 3">
    <name type="scientific">Polynucleobacter duraquae</name>
    <dbReference type="NCBI Taxonomy" id="1835254"/>
    <lineage>
        <taxon>Bacteria</taxon>
        <taxon>Pseudomonadati</taxon>
        <taxon>Pseudomonadota</taxon>
        <taxon>Betaproteobacteria</taxon>
        <taxon>Burkholderiales</taxon>
        <taxon>Burkholderiaceae</taxon>
        <taxon>Polynucleobacter</taxon>
    </lineage>
</organism>
<keyword evidence="1" id="KW-1133">Transmembrane helix</keyword>
<dbReference type="KEGG" id="pdq:CL55_00012210"/>
<dbReference type="AlphaFoldDB" id="A0A0E3V0T8"/>
<dbReference type="PATRIC" id="fig|576611.7.peg.1242"/>
<name>A0A0E3V0T8_9BURK</name>
<keyword evidence="1" id="KW-0472">Membrane</keyword>
<evidence type="ECO:0000313" key="3">
    <source>
        <dbReference type="Proteomes" id="UP000061135"/>
    </source>
</evidence>
<reference evidence="2 3" key="1">
    <citation type="submission" date="2014-03" db="EMBL/GenBank/DDBJ databases">
        <title>Genome of Polynucleobacter strain MWH-MoK4.</title>
        <authorList>
            <person name="Hahn M.W."/>
        </authorList>
    </citation>
    <scope>NUCLEOTIDE SEQUENCE [LARGE SCALE GENOMIC DNA]</scope>
    <source>
        <strain evidence="2 3">MWH-MoK4</strain>
    </source>
</reference>
<dbReference type="STRING" id="1835254.CL55_00012210"/>
<sequence length="186" mass="20468">MGKNIQSLFRGMRISDFIFIIALCANVFLVSYLGYGNYQNGNKVAASQDNGEAMIAWFGELSSKFEANEPIQPEACKPIDEDSKFIKGSKINQWKNCVEALFAAKGPFESYTNLLKPDGPAYAMKCNKKDLLTSGAFIFEKMTINPAGPPGISPLEPGEKLISGLNIRLSLCDTGYYLVKIGEFKL</sequence>
<dbReference type="Proteomes" id="UP000061135">
    <property type="component" value="Chromosome"/>
</dbReference>
<evidence type="ECO:0000313" key="2">
    <source>
        <dbReference type="EMBL" id="AKD25554.1"/>
    </source>
</evidence>
<accession>A0A0E3V0T8</accession>
<keyword evidence="3" id="KW-1185">Reference proteome</keyword>
<dbReference type="HOGENOM" id="CLU_1453191_0_0_4"/>
<feature type="transmembrane region" description="Helical" evidence="1">
    <location>
        <begin position="12"/>
        <end position="35"/>
    </location>
</feature>
<proteinExistence type="predicted"/>
<dbReference type="RefSeq" id="WP_156156276.1">
    <property type="nucleotide sequence ID" value="NZ_CP007501.1"/>
</dbReference>
<evidence type="ECO:0000256" key="1">
    <source>
        <dbReference type="SAM" id="Phobius"/>
    </source>
</evidence>
<protein>
    <submittedName>
        <fullName evidence="2">Uncharacterized protein</fullName>
    </submittedName>
</protein>
<dbReference type="EMBL" id="CP007501">
    <property type="protein sequence ID" value="AKD25554.1"/>
    <property type="molecule type" value="Genomic_DNA"/>
</dbReference>